<feature type="compositionally biased region" description="Basic and acidic residues" evidence="1">
    <location>
        <begin position="148"/>
        <end position="157"/>
    </location>
</feature>
<reference evidence="2 3" key="1">
    <citation type="journal article" name="Sci. Rep.">
        <title>Genome-scale phylogenetic analyses confirm Olpidium as the closest living zoosporic fungus to the non-flagellated, terrestrial fungi.</title>
        <authorList>
            <person name="Chang Y."/>
            <person name="Rochon D."/>
            <person name="Sekimoto S."/>
            <person name="Wang Y."/>
            <person name="Chovatia M."/>
            <person name="Sandor L."/>
            <person name="Salamov A."/>
            <person name="Grigoriev I.V."/>
            <person name="Stajich J.E."/>
            <person name="Spatafora J.W."/>
        </authorList>
    </citation>
    <scope>NUCLEOTIDE SEQUENCE [LARGE SCALE GENOMIC DNA]</scope>
    <source>
        <strain evidence="2">S191</strain>
    </source>
</reference>
<dbReference type="EMBL" id="JAEFCI010000481">
    <property type="protein sequence ID" value="KAG5463513.1"/>
    <property type="molecule type" value="Genomic_DNA"/>
</dbReference>
<feature type="compositionally biased region" description="Low complexity" evidence="1">
    <location>
        <begin position="355"/>
        <end position="381"/>
    </location>
</feature>
<feature type="region of interest" description="Disordered" evidence="1">
    <location>
        <begin position="55"/>
        <end position="78"/>
    </location>
</feature>
<organism evidence="2 3">
    <name type="scientific">Olpidium bornovanus</name>
    <dbReference type="NCBI Taxonomy" id="278681"/>
    <lineage>
        <taxon>Eukaryota</taxon>
        <taxon>Fungi</taxon>
        <taxon>Fungi incertae sedis</taxon>
        <taxon>Olpidiomycota</taxon>
        <taxon>Olpidiomycotina</taxon>
        <taxon>Olpidiomycetes</taxon>
        <taxon>Olpidiales</taxon>
        <taxon>Olpidiaceae</taxon>
        <taxon>Olpidium</taxon>
    </lineage>
</organism>
<feature type="compositionally biased region" description="Polar residues" evidence="1">
    <location>
        <begin position="286"/>
        <end position="295"/>
    </location>
</feature>
<feature type="region of interest" description="Disordered" evidence="1">
    <location>
        <begin position="216"/>
        <end position="261"/>
    </location>
</feature>
<name>A0A8H8A1Q5_9FUNG</name>
<comment type="caution">
    <text evidence="2">The sequence shown here is derived from an EMBL/GenBank/DDBJ whole genome shotgun (WGS) entry which is preliminary data.</text>
</comment>
<evidence type="ECO:0000256" key="1">
    <source>
        <dbReference type="SAM" id="MobiDB-lite"/>
    </source>
</evidence>
<sequence length="486" mass="49839">GLECCVAALPNGKGNSGIPDEELVSPPRTKPSAQQRNCEFFPTERLAVFSRLLATGTRPQKPADGTKTAAPAAPSVSTGNAKVPLEALVPLPQRYAVAAAASPTVAAVVAGQARTIVPGASTSAKATEHVSANSAVAPSYHGIAAEQRAGRRAESGRGEQPPATQKDGPASAVPATAWRGNANAVTAVASGGGLVVKSARDKAKAQDSLKFMAAQPATQHGGGNQVQPLEQPPQQRQQRAALWAQQQRSPSRGRVASGNKAAAALPLQPPTAAAVAASGAMPGKPASTSAHQSNAPATAFTATTILSPKLTSAASQTAVNATPPPAATEPVPPATLSANYAAAKHPQAVPVGADPASNAAPSSAPQQPQPATQSFPASPASEHSPQTRSSTPDYVPRRTIALPPLPPPEPLPVSALPQSLADLAKGYEAAMQRSKLPVVTFRRYLVHITRRYGPHHKLNAKEDPLYIKQMLSMALQSAPDHVDGER</sequence>
<protein>
    <submittedName>
        <fullName evidence="2">Uncharacterized protein</fullName>
    </submittedName>
</protein>
<feature type="region of interest" description="Disordered" evidence="1">
    <location>
        <begin position="349"/>
        <end position="413"/>
    </location>
</feature>
<dbReference type="Proteomes" id="UP000673691">
    <property type="component" value="Unassembled WGS sequence"/>
</dbReference>
<evidence type="ECO:0000313" key="3">
    <source>
        <dbReference type="Proteomes" id="UP000673691"/>
    </source>
</evidence>
<dbReference type="AlphaFoldDB" id="A0A8H8A1Q5"/>
<feature type="region of interest" description="Disordered" evidence="1">
    <location>
        <begin position="137"/>
        <end position="174"/>
    </location>
</feature>
<accession>A0A8H8A1Q5</accession>
<feature type="compositionally biased region" description="Low complexity" evidence="1">
    <location>
        <begin position="225"/>
        <end position="248"/>
    </location>
</feature>
<feature type="region of interest" description="Disordered" evidence="1">
    <location>
        <begin position="10"/>
        <end position="35"/>
    </location>
</feature>
<gene>
    <name evidence="2" type="ORF">BJ554DRAFT_6816</name>
</gene>
<proteinExistence type="predicted"/>
<keyword evidence="3" id="KW-1185">Reference proteome</keyword>
<evidence type="ECO:0000313" key="2">
    <source>
        <dbReference type="EMBL" id="KAG5463513.1"/>
    </source>
</evidence>
<feature type="region of interest" description="Disordered" evidence="1">
    <location>
        <begin position="276"/>
        <end position="295"/>
    </location>
</feature>
<feature type="non-terminal residue" evidence="2">
    <location>
        <position position="1"/>
    </location>
</feature>
<feature type="compositionally biased region" description="Polar residues" evidence="1">
    <location>
        <begin position="383"/>
        <end position="392"/>
    </location>
</feature>